<dbReference type="EMBL" id="JAQQWL010000011">
    <property type="protein sequence ID" value="KAK8050748.1"/>
    <property type="molecule type" value="Genomic_DNA"/>
</dbReference>
<keyword evidence="11" id="KW-1185">Reference proteome</keyword>
<evidence type="ECO:0000256" key="3">
    <source>
        <dbReference type="ARBA" id="ARBA00022630"/>
    </source>
</evidence>
<dbReference type="Gene3D" id="3.30.560.10">
    <property type="entry name" value="Glucose Oxidase, domain 3"/>
    <property type="match status" value="1"/>
</dbReference>
<dbReference type="InterPro" id="IPR007867">
    <property type="entry name" value="GMC_OxRtase_C"/>
</dbReference>
<reference evidence="10 11" key="1">
    <citation type="submission" date="2023-01" db="EMBL/GenBank/DDBJ databases">
        <title>Analysis of 21 Apiospora genomes using comparative genomics revels a genus with tremendous synthesis potential of carbohydrate active enzymes and secondary metabolites.</title>
        <authorList>
            <person name="Sorensen T."/>
        </authorList>
    </citation>
    <scope>NUCLEOTIDE SEQUENCE [LARGE SCALE GENOMIC DNA]</scope>
    <source>
        <strain evidence="10 11">CBS 135458</strain>
    </source>
</reference>
<evidence type="ECO:0000259" key="8">
    <source>
        <dbReference type="PROSITE" id="PS00623"/>
    </source>
</evidence>
<dbReference type="InterPro" id="IPR000172">
    <property type="entry name" value="GMC_OxRdtase_N"/>
</dbReference>
<comment type="similarity">
    <text evidence="2 6">Belongs to the GMC oxidoreductase family.</text>
</comment>
<dbReference type="PANTHER" id="PTHR11552:SF115">
    <property type="entry name" value="DEHYDROGENASE XPTC-RELATED"/>
    <property type="match status" value="1"/>
</dbReference>
<gene>
    <name evidence="10" type="ORF">PG994_012478</name>
</gene>
<dbReference type="GeneID" id="92096950"/>
<evidence type="ECO:0000313" key="10">
    <source>
        <dbReference type="EMBL" id="KAK8050748.1"/>
    </source>
</evidence>
<organism evidence="10 11">
    <name type="scientific">Apiospora phragmitis</name>
    <dbReference type="NCBI Taxonomy" id="2905665"/>
    <lineage>
        <taxon>Eukaryota</taxon>
        <taxon>Fungi</taxon>
        <taxon>Dikarya</taxon>
        <taxon>Ascomycota</taxon>
        <taxon>Pezizomycotina</taxon>
        <taxon>Sordariomycetes</taxon>
        <taxon>Xylariomycetidae</taxon>
        <taxon>Amphisphaeriales</taxon>
        <taxon>Apiosporaceae</taxon>
        <taxon>Apiospora</taxon>
    </lineage>
</organism>
<keyword evidence="5" id="KW-0560">Oxidoreductase</keyword>
<evidence type="ECO:0000256" key="6">
    <source>
        <dbReference type="RuleBase" id="RU003968"/>
    </source>
</evidence>
<name>A0ABR1TYG5_9PEZI</name>
<keyword evidence="4 6" id="KW-0274">FAD</keyword>
<dbReference type="PROSITE" id="PS00623">
    <property type="entry name" value="GMC_OXRED_1"/>
    <property type="match status" value="1"/>
</dbReference>
<dbReference type="InterPro" id="IPR027424">
    <property type="entry name" value="Glucose_Oxidase_domain_2"/>
</dbReference>
<feature type="signal peptide" evidence="7">
    <location>
        <begin position="1"/>
        <end position="20"/>
    </location>
</feature>
<dbReference type="PANTHER" id="PTHR11552">
    <property type="entry name" value="GLUCOSE-METHANOL-CHOLINE GMC OXIDOREDUCTASE"/>
    <property type="match status" value="1"/>
</dbReference>
<protein>
    <recommendedName>
        <fullName evidence="8 9">Glucose-methanol-choline oxidoreductase N-terminal domain-containing protein</fullName>
    </recommendedName>
</protein>
<dbReference type="RefSeq" id="XP_066712997.1">
    <property type="nucleotide sequence ID" value="XM_066863887.1"/>
</dbReference>
<feature type="domain" description="Glucose-methanol-choline oxidoreductase N-terminal" evidence="9">
    <location>
        <begin position="297"/>
        <end position="311"/>
    </location>
</feature>
<feature type="domain" description="Glucose-methanol-choline oxidoreductase N-terminal" evidence="8">
    <location>
        <begin position="108"/>
        <end position="131"/>
    </location>
</feature>
<evidence type="ECO:0000256" key="2">
    <source>
        <dbReference type="ARBA" id="ARBA00010790"/>
    </source>
</evidence>
<dbReference type="InterPro" id="IPR012132">
    <property type="entry name" value="GMC_OxRdtase"/>
</dbReference>
<keyword evidence="3 6" id="KW-0285">Flavoprotein</keyword>
<accession>A0ABR1TYG5</accession>
<dbReference type="SUPFAM" id="SSF54373">
    <property type="entry name" value="FAD-linked reductases, C-terminal domain"/>
    <property type="match status" value="1"/>
</dbReference>
<dbReference type="SUPFAM" id="SSF51905">
    <property type="entry name" value="FAD/NAD(P)-binding domain"/>
    <property type="match status" value="1"/>
</dbReference>
<dbReference type="Proteomes" id="UP001480595">
    <property type="component" value="Unassembled WGS sequence"/>
</dbReference>
<dbReference type="Pfam" id="PF00732">
    <property type="entry name" value="GMC_oxred_N"/>
    <property type="match status" value="1"/>
</dbReference>
<evidence type="ECO:0000256" key="7">
    <source>
        <dbReference type="SAM" id="SignalP"/>
    </source>
</evidence>
<dbReference type="Gene3D" id="3.50.50.60">
    <property type="entry name" value="FAD/NAD(P)-binding domain"/>
    <property type="match status" value="1"/>
</dbReference>
<evidence type="ECO:0000256" key="4">
    <source>
        <dbReference type="ARBA" id="ARBA00022827"/>
    </source>
</evidence>
<comment type="cofactor">
    <cofactor evidence="1">
        <name>FAD</name>
        <dbReference type="ChEBI" id="CHEBI:57692"/>
    </cofactor>
</comment>
<dbReference type="Pfam" id="PF05199">
    <property type="entry name" value="GMC_oxred_C"/>
    <property type="match status" value="1"/>
</dbReference>
<dbReference type="Gene3D" id="4.10.450.10">
    <property type="entry name" value="Glucose Oxidase, domain 2"/>
    <property type="match status" value="1"/>
</dbReference>
<proteinExistence type="inferred from homology"/>
<evidence type="ECO:0000259" key="9">
    <source>
        <dbReference type="PROSITE" id="PS00624"/>
    </source>
</evidence>
<evidence type="ECO:0000313" key="11">
    <source>
        <dbReference type="Proteomes" id="UP001480595"/>
    </source>
</evidence>
<feature type="chain" id="PRO_5045083106" description="Glucose-methanol-choline oxidoreductase N-terminal domain-containing protein" evidence="7">
    <location>
        <begin position="21"/>
        <end position="603"/>
    </location>
</feature>
<keyword evidence="7" id="KW-0732">Signal</keyword>
<comment type="caution">
    <text evidence="10">The sequence shown here is derived from an EMBL/GenBank/DDBJ whole genome shotgun (WGS) entry which is preliminary data.</text>
</comment>
<evidence type="ECO:0000256" key="1">
    <source>
        <dbReference type="ARBA" id="ARBA00001974"/>
    </source>
</evidence>
<sequence>MHSSLLWLVLPGLMLSEARSLPRYATRVSRCNTNQTSYDFVIAGGGIAGLTLADRLTEDASVIEAGEFDRGHADLDVPGAWSPFPYIWGLDTQPLRALDNRTELVVCGKMVGGGSNVNAMNWIRGAAADFDGWVELGNPGWGWDDLLPYFIKSENFTAPNPEFAKAANISWDSSIRGHEGPVQYTYSNYAYPAGSNWWDATLSTGIKPAPDPMSGKNMGIFWVPNVRDAATNIRCGARTAHYDRVYQTRPNYHILTGMTVDKILFEGSHAAGVQYLPSEGGEVVVVRATKEVIVTAGALHSPGVLQRSGVGPRNILQPLGIDVVVDLPGVGTNFHDQTTVQVNFNRPQCSAYTVPHNLSTVFTGVSLRDLGTDSDPWEAIVAEAKTRDVAALLPPGVGGDATVLAGYQAQRELLLRSYAATEQGAAIALLYFDTYSSTQAYFMKPLSRGRVAIAGTAPLAAPLVDYGTAADPTDLRVNAALLRKMREVMAQPAMRALGPVELAPYAAGDGAPIADAAGVERALRGNLVISNAHQCCSNPMLPRARGGVVDPAKKVYGVSGLRVADVSTFPMSVSGGPTPTVYGTSEKLADMIKRDWCLDGWCS</sequence>
<evidence type="ECO:0000256" key="5">
    <source>
        <dbReference type="ARBA" id="ARBA00023002"/>
    </source>
</evidence>
<dbReference type="PROSITE" id="PS00624">
    <property type="entry name" value="GMC_OXRED_2"/>
    <property type="match status" value="1"/>
</dbReference>
<dbReference type="PIRSF" id="PIRSF000137">
    <property type="entry name" value="Alcohol_oxidase"/>
    <property type="match status" value="1"/>
</dbReference>
<dbReference type="InterPro" id="IPR036188">
    <property type="entry name" value="FAD/NAD-bd_sf"/>
</dbReference>